<dbReference type="Proteomes" id="UP001054821">
    <property type="component" value="Chromosome 5"/>
</dbReference>
<evidence type="ECO:0000313" key="3">
    <source>
        <dbReference type="Proteomes" id="UP001054821"/>
    </source>
</evidence>
<name>A0AAD4Z0E7_PRUDU</name>
<feature type="region of interest" description="Disordered" evidence="1">
    <location>
        <begin position="16"/>
        <end position="55"/>
    </location>
</feature>
<comment type="caution">
    <text evidence="2">The sequence shown here is derived from an EMBL/GenBank/DDBJ whole genome shotgun (WGS) entry which is preliminary data.</text>
</comment>
<sequence length="142" mass="16711">MKTLYNPIYSPGTQLQLEKPAYAGKPKDALHKHAWSRNQAEEKSRDTKQENQTSKLKRKISFTRFLCKIVLKEILHRKISVRNRYGKPGRPRTRLARCLQLQQHKMCVLFWSNSNVVPSTTRKCLGFSYHVHVKRNSIFKCQ</sequence>
<organism evidence="2 3">
    <name type="scientific">Prunus dulcis</name>
    <name type="common">Almond</name>
    <name type="synonym">Amygdalus dulcis</name>
    <dbReference type="NCBI Taxonomy" id="3755"/>
    <lineage>
        <taxon>Eukaryota</taxon>
        <taxon>Viridiplantae</taxon>
        <taxon>Streptophyta</taxon>
        <taxon>Embryophyta</taxon>
        <taxon>Tracheophyta</taxon>
        <taxon>Spermatophyta</taxon>
        <taxon>Magnoliopsida</taxon>
        <taxon>eudicotyledons</taxon>
        <taxon>Gunneridae</taxon>
        <taxon>Pentapetalae</taxon>
        <taxon>rosids</taxon>
        <taxon>fabids</taxon>
        <taxon>Rosales</taxon>
        <taxon>Rosaceae</taxon>
        <taxon>Amygdaloideae</taxon>
        <taxon>Amygdaleae</taxon>
        <taxon>Prunus</taxon>
    </lineage>
</organism>
<dbReference type="EMBL" id="JAJFAZ020000005">
    <property type="protein sequence ID" value="KAI5328029.1"/>
    <property type="molecule type" value="Genomic_DNA"/>
</dbReference>
<keyword evidence="3" id="KW-1185">Reference proteome</keyword>
<dbReference type="AlphaFoldDB" id="A0AAD4Z0E7"/>
<proteinExistence type="predicted"/>
<evidence type="ECO:0000256" key="1">
    <source>
        <dbReference type="SAM" id="MobiDB-lite"/>
    </source>
</evidence>
<accession>A0AAD4Z0E7</accession>
<feature type="compositionally biased region" description="Basic and acidic residues" evidence="1">
    <location>
        <begin position="39"/>
        <end position="49"/>
    </location>
</feature>
<gene>
    <name evidence="2" type="ORF">L3X38_027425</name>
</gene>
<protein>
    <submittedName>
        <fullName evidence="2">Uncharacterized protein</fullName>
    </submittedName>
</protein>
<reference evidence="2 3" key="1">
    <citation type="journal article" date="2022" name="G3 (Bethesda)">
        <title>Whole-genome sequence and methylome profiling of the almond [Prunus dulcis (Mill.) D.A. Webb] cultivar 'Nonpareil'.</title>
        <authorList>
            <person name="D'Amico-Willman K.M."/>
            <person name="Ouma W.Z."/>
            <person name="Meulia T."/>
            <person name="Sideli G.M."/>
            <person name="Gradziel T.M."/>
            <person name="Fresnedo-Ramirez J."/>
        </authorList>
    </citation>
    <scope>NUCLEOTIDE SEQUENCE [LARGE SCALE GENOMIC DNA]</scope>
    <source>
        <strain evidence="2">Clone GOH B32 T37-40</strain>
    </source>
</reference>
<evidence type="ECO:0000313" key="2">
    <source>
        <dbReference type="EMBL" id="KAI5328029.1"/>
    </source>
</evidence>